<dbReference type="Proteomes" id="UP000501558">
    <property type="component" value="Chromosome"/>
</dbReference>
<evidence type="ECO:0000313" key="2">
    <source>
        <dbReference type="Proteomes" id="UP000501558"/>
    </source>
</evidence>
<dbReference type="InterPro" id="IPR036166">
    <property type="entry name" value="YxeA-like_sf"/>
</dbReference>
<dbReference type="PANTHER" id="PTHR36433:SF2">
    <property type="entry name" value="YXEA FAMILY PROTEIN"/>
    <property type="match status" value="1"/>
</dbReference>
<dbReference type="Pfam" id="PF06486">
    <property type="entry name" value="DUF1093"/>
    <property type="match status" value="1"/>
</dbReference>
<dbReference type="RefSeq" id="WP_082785338.1">
    <property type="nucleotide sequence ID" value="NZ_BAAAXH010000086.1"/>
</dbReference>
<accession>A0AAE6YKN4</accession>
<protein>
    <submittedName>
        <fullName evidence="1">YxeA family protein</fullName>
    </submittedName>
</protein>
<proteinExistence type="predicted"/>
<dbReference type="EMBL" id="CP047628">
    <property type="protein sequence ID" value="QIW58067.1"/>
    <property type="molecule type" value="Genomic_DNA"/>
</dbReference>
<dbReference type="AlphaFoldDB" id="A0AAE6YKN4"/>
<dbReference type="InterPro" id="IPR006542">
    <property type="entry name" value="DUF1093"/>
</dbReference>
<sequence length="135" mass="14963">MKKILKITVIVVVGLMASLLLASQLTKNKTGMLAYTIDLLNPFVTMEEVYGKVPAEPVSNWQDAANGGQDYGYHVKTYSKSGKNRTVQVATFGSKISQDVKFLKIKTKGQSVRSYDYIDEAALPQKVLKAMEENK</sequence>
<dbReference type="GeneID" id="93294826"/>
<dbReference type="Gene3D" id="2.40.50.480">
    <property type="match status" value="1"/>
</dbReference>
<reference evidence="1 2" key="1">
    <citation type="submission" date="2019-12" db="EMBL/GenBank/DDBJ databases">
        <title>Whole genome sequences of Lactococcus raffinolactis strains isolated from sewage.</title>
        <authorList>
            <person name="Ybazeta G."/>
            <person name="Ross M."/>
            <person name="Brabant-Kirwan D."/>
            <person name="Saleh M."/>
            <person name="Dillon J.A."/>
            <person name="Splinter K."/>
            <person name="Nokhbeh R."/>
        </authorList>
    </citation>
    <scope>NUCLEOTIDE SEQUENCE [LARGE SCALE GENOMIC DNA]</scope>
    <source>
        <strain evidence="1 2">Lr_19_14</strain>
    </source>
</reference>
<organism evidence="1 2">
    <name type="scientific">Pseudolactococcus raffinolactis</name>
    <dbReference type="NCBI Taxonomy" id="1366"/>
    <lineage>
        <taxon>Bacteria</taxon>
        <taxon>Bacillati</taxon>
        <taxon>Bacillota</taxon>
        <taxon>Bacilli</taxon>
        <taxon>Lactobacillales</taxon>
        <taxon>Streptococcaceae</taxon>
        <taxon>Pseudolactococcus</taxon>
    </lineage>
</organism>
<dbReference type="NCBIfam" id="TIGR01655">
    <property type="entry name" value="yxeA_fam"/>
    <property type="match status" value="1"/>
</dbReference>
<gene>
    <name evidence="1" type="ORF">GU334_03720</name>
</gene>
<keyword evidence="2" id="KW-1185">Reference proteome</keyword>
<evidence type="ECO:0000313" key="1">
    <source>
        <dbReference type="EMBL" id="QIW58067.1"/>
    </source>
</evidence>
<name>A0AAE6YKN4_9LACT</name>
<dbReference type="PANTHER" id="PTHR36433">
    <property type="entry name" value="HYPOTHETICAL CYTOSOLIC PROTEIN"/>
    <property type="match status" value="1"/>
</dbReference>
<dbReference type="SUPFAM" id="SSF159121">
    <property type="entry name" value="BC4932-like"/>
    <property type="match status" value="1"/>
</dbReference>